<evidence type="ECO:0000313" key="2">
    <source>
        <dbReference type="EMBL" id="CRK32258.1"/>
    </source>
</evidence>
<dbReference type="Proteomes" id="UP000044602">
    <property type="component" value="Unassembled WGS sequence"/>
</dbReference>
<sequence length="51" mass="5442">DGARRAKRQSRQPQGRGARAAGRGDGPAAEQHADPPVERRVADRVGGRRAL</sequence>
<dbReference type="AlphaFoldDB" id="A0A0G4MD92"/>
<feature type="compositionally biased region" description="Basic residues" evidence="1">
    <location>
        <begin position="1"/>
        <end position="10"/>
    </location>
</feature>
<dbReference type="EMBL" id="CVQH01022065">
    <property type="protein sequence ID" value="CRK32258.1"/>
    <property type="molecule type" value="Genomic_DNA"/>
</dbReference>
<feature type="compositionally biased region" description="Basic and acidic residues" evidence="1">
    <location>
        <begin position="31"/>
        <end position="51"/>
    </location>
</feature>
<organism evidence="2 3">
    <name type="scientific">Verticillium longisporum</name>
    <name type="common">Verticillium dahliae var. longisporum</name>
    <dbReference type="NCBI Taxonomy" id="100787"/>
    <lineage>
        <taxon>Eukaryota</taxon>
        <taxon>Fungi</taxon>
        <taxon>Dikarya</taxon>
        <taxon>Ascomycota</taxon>
        <taxon>Pezizomycotina</taxon>
        <taxon>Sordariomycetes</taxon>
        <taxon>Hypocreomycetidae</taxon>
        <taxon>Glomerellales</taxon>
        <taxon>Plectosphaerellaceae</taxon>
        <taxon>Verticillium</taxon>
    </lineage>
</organism>
<name>A0A0G4MD92_VERLO</name>
<keyword evidence="3" id="KW-1185">Reference proteome</keyword>
<feature type="non-terminal residue" evidence="2">
    <location>
        <position position="1"/>
    </location>
</feature>
<proteinExistence type="predicted"/>
<evidence type="ECO:0000313" key="3">
    <source>
        <dbReference type="Proteomes" id="UP000044602"/>
    </source>
</evidence>
<protein>
    <submittedName>
        <fullName evidence="2">Uncharacterized protein</fullName>
    </submittedName>
</protein>
<feature type="compositionally biased region" description="Low complexity" evidence="1">
    <location>
        <begin position="11"/>
        <end position="29"/>
    </location>
</feature>
<feature type="region of interest" description="Disordered" evidence="1">
    <location>
        <begin position="1"/>
        <end position="51"/>
    </location>
</feature>
<evidence type="ECO:0000256" key="1">
    <source>
        <dbReference type="SAM" id="MobiDB-lite"/>
    </source>
</evidence>
<reference evidence="2 3" key="1">
    <citation type="submission" date="2015-05" db="EMBL/GenBank/DDBJ databases">
        <authorList>
            <person name="Wang D.B."/>
            <person name="Wang M."/>
        </authorList>
    </citation>
    <scope>NUCLEOTIDE SEQUENCE [LARGE SCALE GENOMIC DNA]</scope>
    <source>
        <strain evidence="2">VL1</strain>
    </source>
</reference>
<accession>A0A0G4MD92</accession>
<gene>
    <name evidence="2" type="ORF">BN1708_018959</name>
</gene>